<dbReference type="PANTHER" id="PTHR34107">
    <property type="entry name" value="SLL0198 PROTEIN-RELATED"/>
    <property type="match status" value="1"/>
</dbReference>
<keyword evidence="2" id="KW-0540">Nuclease</keyword>
<sequence>MMTAAPRLARYEDLFDLPENMVGEIIAGQMHTQPRPAPAHALATSNLGVELGQPFGRGRGGPGGWWILDEPELHLNADIFVPDLAGWRRERMPNLPKTAWFEMAPDWVCEVLSPATARTDRILKLPRYAAAGIAHCWLIDPEVRTLEAFANQGGHWLLLGTWGGDDEASIDPFAAVPLSLAGLWVD</sequence>
<dbReference type="CDD" id="cd06260">
    <property type="entry name" value="DUF820-like"/>
    <property type="match status" value="1"/>
</dbReference>
<evidence type="ECO:0000313" key="2">
    <source>
        <dbReference type="EMBL" id="MBU2758865.1"/>
    </source>
</evidence>
<gene>
    <name evidence="2" type="ORF">HAP95_01365</name>
</gene>
<dbReference type="Pfam" id="PF05685">
    <property type="entry name" value="Uma2"/>
    <property type="match status" value="1"/>
</dbReference>
<dbReference type="Gene3D" id="3.90.1570.10">
    <property type="entry name" value="tt1808, chain A"/>
    <property type="match status" value="1"/>
</dbReference>
<protein>
    <submittedName>
        <fullName evidence="2">Uma2 family endonuclease</fullName>
    </submittedName>
</protein>
<evidence type="ECO:0000313" key="3">
    <source>
        <dbReference type="Proteomes" id="UP000755654"/>
    </source>
</evidence>
<keyword evidence="3" id="KW-1185">Reference proteome</keyword>
<dbReference type="GO" id="GO:0004519">
    <property type="term" value="F:endonuclease activity"/>
    <property type="evidence" value="ECO:0007669"/>
    <property type="project" value="UniProtKB-KW"/>
</dbReference>
<dbReference type="Proteomes" id="UP000755654">
    <property type="component" value="Unassembled WGS sequence"/>
</dbReference>
<dbReference type="SUPFAM" id="SSF52980">
    <property type="entry name" value="Restriction endonuclease-like"/>
    <property type="match status" value="1"/>
</dbReference>
<reference evidence="2 3" key="1">
    <citation type="journal article" date="2021" name="ISME J.">
        <title>Genomic evolution of the class Acidithiobacillia: deep-branching Proteobacteria living in extreme acidic conditions.</title>
        <authorList>
            <person name="Moya-Beltran A."/>
            <person name="Beard S."/>
            <person name="Rojas-Villalobos C."/>
            <person name="Issotta F."/>
            <person name="Gallardo Y."/>
            <person name="Ulloa R."/>
            <person name="Giaveno A."/>
            <person name="Degli Esposti M."/>
            <person name="Johnson D.B."/>
            <person name="Quatrini R."/>
        </authorList>
    </citation>
    <scope>NUCLEOTIDE SEQUENCE [LARGE SCALE GENOMIC DNA]</scope>
    <source>
        <strain evidence="2 3">RW2</strain>
    </source>
</reference>
<dbReference type="InterPro" id="IPR008538">
    <property type="entry name" value="Uma2"/>
</dbReference>
<accession>A0ABS5ZWP2</accession>
<organism evidence="2 3">
    <name type="scientific">Acidithiobacillus sulfurivorans</name>
    <dbReference type="NCBI Taxonomy" id="1958756"/>
    <lineage>
        <taxon>Bacteria</taxon>
        <taxon>Pseudomonadati</taxon>
        <taxon>Pseudomonadota</taxon>
        <taxon>Acidithiobacillia</taxon>
        <taxon>Acidithiobacillales</taxon>
        <taxon>Acidithiobacillaceae</taxon>
        <taxon>Acidithiobacillus</taxon>
    </lineage>
</organism>
<dbReference type="EMBL" id="JAAOMP010000026">
    <property type="protein sequence ID" value="MBU2758865.1"/>
    <property type="molecule type" value="Genomic_DNA"/>
</dbReference>
<keyword evidence="2" id="KW-0255">Endonuclease</keyword>
<dbReference type="InterPro" id="IPR011335">
    <property type="entry name" value="Restrct_endonuc-II-like"/>
</dbReference>
<evidence type="ECO:0000259" key="1">
    <source>
        <dbReference type="Pfam" id="PF05685"/>
    </source>
</evidence>
<keyword evidence="2" id="KW-0378">Hydrolase</keyword>
<dbReference type="PANTHER" id="PTHR34107:SF4">
    <property type="entry name" value="SLL1222 PROTEIN"/>
    <property type="match status" value="1"/>
</dbReference>
<feature type="domain" description="Putative restriction endonuclease" evidence="1">
    <location>
        <begin position="16"/>
        <end position="173"/>
    </location>
</feature>
<name>A0ABS5ZWP2_9PROT</name>
<comment type="caution">
    <text evidence="2">The sequence shown here is derived from an EMBL/GenBank/DDBJ whole genome shotgun (WGS) entry which is preliminary data.</text>
</comment>
<proteinExistence type="predicted"/>
<dbReference type="InterPro" id="IPR012296">
    <property type="entry name" value="Nuclease_put_TT1808"/>
</dbReference>